<organism evidence="3 4">
    <name type="scientific">Chaetomidium leptoderma</name>
    <dbReference type="NCBI Taxonomy" id="669021"/>
    <lineage>
        <taxon>Eukaryota</taxon>
        <taxon>Fungi</taxon>
        <taxon>Dikarya</taxon>
        <taxon>Ascomycota</taxon>
        <taxon>Pezizomycotina</taxon>
        <taxon>Sordariomycetes</taxon>
        <taxon>Sordariomycetidae</taxon>
        <taxon>Sordariales</taxon>
        <taxon>Chaetomiaceae</taxon>
        <taxon>Chaetomidium</taxon>
    </lineage>
</organism>
<dbReference type="PANTHER" id="PTHR33488">
    <property type="entry name" value="ZGC:162509"/>
    <property type="match status" value="1"/>
</dbReference>
<proteinExistence type="predicted"/>
<dbReference type="Proteomes" id="UP001302745">
    <property type="component" value="Unassembled WGS sequence"/>
</dbReference>
<dbReference type="AlphaFoldDB" id="A0AAN7A042"/>
<feature type="region of interest" description="Disordered" evidence="2">
    <location>
        <begin position="1"/>
        <end position="52"/>
    </location>
</feature>
<reference evidence="3" key="2">
    <citation type="submission" date="2023-05" db="EMBL/GenBank/DDBJ databases">
        <authorList>
            <consortium name="Lawrence Berkeley National Laboratory"/>
            <person name="Steindorff A."/>
            <person name="Hensen N."/>
            <person name="Bonometti L."/>
            <person name="Westerberg I."/>
            <person name="Brannstrom I.O."/>
            <person name="Guillou S."/>
            <person name="Cros-Aarteil S."/>
            <person name="Calhoun S."/>
            <person name="Haridas S."/>
            <person name="Kuo A."/>
            <person name="Mondo S."/>
            <person name="Pangilinan J."/>
            <person name="Riley R."/>
            <person name="Labutti K."/>
            <person name="Andreopoulos B."/>
            <person name="Lipzen A."/>
            <person name="Chen C."/>
            <person name="Yanf M."/>
            <person name="Daum C."/>
            <person name="Ng V."/>
            <person name="Clum A."/>
            <person name="Ohm R."/>
            <person name="Martin F."/>
            <person name="Silar P."/>
            <person name="Natvig D."/>
            <person name="Lalanne C."/>
            <person name="Gautier V."/>
            <person name="Ament-Velasquez S.L."/>
            <person name="Kruys A."/>
            <person name="Hutchinson M.I."/>
            <person name="Powell A.J."/>
            <person name="Barry K."/>
            <person name="Miller A.N."/>
            <person name="Grigoriev I.V."/>
            <person name="Debuchy R."/>
            <person name="Gladieux P."/>
            <person name="Thoren M.H."/>
            <person name="Johannesson H."/>
        </authorList>
    </citation>
    <scope>NUCLEOTIDE SEQUENCE</scope>
    <source>
        <strain evidence="3">CBS 538.74</strain>
    </source>
</reference>
<feature type="compositionally biased region" description="Polar residues" evidence="2">
    <location>
        <begin position="1"/>
        <end position="15"/>
    </location>
</feature>
<evidence type="ECO:0000256" key="2">
    <source>
        <dbReference type="SAM" id="MobiDB-lite"/>
    </source>
</evidence>
<feature type="compositionally biased region" description="Pro residues" evidence="2">
    <location>
        <begin position="23"/>
        <end position="32"/>
    </location>
</feature>
<evidence type="ECO:0000313" key="3">
    <source>
        <dbReference type="EMBL" id="KAK4156563.1"/>
    </source>
</evidence>
<reference evidence="3" key="1">
    <citation type="journal article" date="2023" name="Mol. Phylogenet. Evol.">
        <title>Genome-scale phylogeny and comparative genomics of the fungal order Sordariales.</title>
        <authorList>
            <person name="Hensen N."/>
            <person name="Bonometti L."/>
            <person name="Westerberg I."/>
            <person name="Brannstrom I.O."/>
            <person name="Guillou S."/>
            <person name="Cros-Aarteil S."/>
            <person name="Calhoun S."/>
            <person name="Haridas S."/>
            <person name="Kuo A."/>
            <person name="Mondo S."/>
            <person name="Pangilinan J."/>
            <person name="Riley R."/>
            <person name="LaButti K."/>
            <person name="Andreopoulos B."/>
            <person name="Lipzen A."/>
            <person name="Chen C."/>
            <person name="Yan M."/>
            <person name="Daum C."/>
            <person name="Ng V."/>
            <person name="Clum A."/>
            <person name="Steindorff A."/>
            <person name="Ohm R.A."/>
            <person name="Martin F."/>
            <person name="Silar P."/>
            <person name="Natvig D.O."/>
            <person name="Lalanne C."/>
            <person name="Gautier V."/>
            <person name="Ament-Velasquez S.L."/>
            <person name="Kruys A."/>
            <person name="Hutchinson M.I."/>
            <person name="Powell A.J."/>
            <person name="Barry K."/>
            <person name="Miller A.N."/>
            <person name="Grigoriev I.V."/>
            <person name="Debuchy R."/>
            <person name="Gladieux P."/>
            <person name="Hiltunen Thoren M."/>
            <person name="Johannesson H."/>
        </authorList>
    </citation>
    <scope>NUCLEOTIDE SEQUENCE</scope>
    <source>
        <strain evidence="3">CBS 538.74</strain>
    </source>
</reference>
<dbReference type="EMBL" id="MU856865">
    <property type="protein sequence ID" value="KAK4156563.1"/>
    <property type="molecule type" value="Genomic_DNA"/>
</dbReference>
<gene>
    <name evidence="3" type="ORF">C8A00DRAFT_30529</name>
</gene>
<comment type="caution">
    <text evidence="3">The sequence shown here is derived from an EMBL/GenBank/DDBJ whole genome shotgun (WGS) entry which is preliminary data.</text>
</comment>
<evidence type="ECO:0000256" key="1">
    <source>
        <dbReference type="SAM" id="Coils"/>
    </source>
</evidence>
<keyword evidence="1" id="KW-0175">Coiled coil</keyword>
<accession>A0AAN7A042</accession>
<dbReference type="PANTHER" id="PTHR33488:SF2">
    <property type="entry name" value="EARLY ENDOSOME ANTIGEN 1-LIKE"/>
    <property type="match status" value="1"/>
</dbReference>
<evidence type="ECO:0000313" key="4">
    <source>
        <dbReference type="Proteomes" id="UP001302745"/>
    </source>
</evidence>
<feature type="coiled-coil region" evidence="1">
    <location>
        <begin position="381"/>
        <end position="446"/>
    </location>
</feature>
<keyword evidence="4" id="KW-1185">Reference proteome</keyword>
<protein>
    <submittedName>
        <fullName evidence="3">Uncharacterized protein</fullName>
    </submittedName>
</protein>
<sequence length="613" mass="69266">MTYKSSSSTGEQPLYSQLDDPPVYSPSMPPELPDNGEGPSGHYADVDEEPRSSKTSYALTLQKACDKAIRAVKGNHIVANSNWAAPLSTAPSAIATMAILFKVADQDCAAGLEVDSLDIMDLDHVTLRGKLPSTYFRTNLQHCSDIGRQAFLEAQHNMAAIRATAKTLTAEGGSIGYIIDLLEDPDDAKYNLKAEIDAVTASATKCHESAKAITAKFQYWHLVITHLKQASLTKKEEVIKKRDETKYDQRVAKESEKKWVREKRDLEARIDEGRMRLYDAELDVQRAIMAVEAERSRPLVIEPSALDELARAKSMIRVEPPKERNRGWLVGFKDAVIGQSDDHRAEDHTDQRAHEAYVRKLEADALDRARAQRDYQRRLAEKALQQALVEEEQRREDLRAVYKELSDSKFQLKQAAENLSRTKLDLQRLSDKAVELRDIMTILENSAHHLGTLKDQIEPLLKFFKEDLEQGIGHTADEDVKAFLRPIQNRLKEGSNSPDDVEAFRLSKRSKEKMISAALTMQGRFSAIADISHAYIDVSNTYIRPAISWMERLSTMPVQDWQAEKNKFLAWCEDSVKKIDALAQQTNRDVDEHVKGSILALQKRAIEAREEED</sequence>
<name>A0AAN7A042_9PEZI</name>